<dbReference type="SUPFAM" id="SSF64356">
    <property type="entry name" value="SNARE-like"/>
    <property type="match status" value="1"/>
</dbReference>
<evidence type="ECO:0000256" key="1">
    <source>
        <dbReference type="SAM" id="MobiDB-lite"/>
    </source>
</evidence>
<protein>
    <submittedName>
        <fullName evidence="2">Uncharacterized protein</fullName>
    </submittedName>
</protein>
<name>A0ABD3MN18_9STRA</name>
<feature type="compositionally biased region" description="Low complexity" evidence="1">
    <location>
        <begin position="92"/>
        <end position="113"/>
    </location>
</feature>
<evidence type="ECO:0000313" key="3">
    <source>
        <dbReference type="Proteomes" id="UP001530293"/>
    </source>
</evidence>
<reference evidence="2 3" key="1">
    <citation type="submission" date="2024-10" db="EMBL/GenBank/DDBJ databases">
        <title>Updated reference genomes for cyclostephanoid diatoms.</title>
        <authorList>
            <person name="Roberts W.R."/>
            <person name="Alverson A.J."/>
        </authorList>
    </citation>
    <scope>NUCLEOTIDE SEQUENCE [LARGE SCALE GENOMIC DNA]</scope>
    <source>
        <strain evidence="2 3">AJA232-27</strain>
    </source>
</reference>
<sequence>MTAGGSTPSTTTTTLLRLLTSVAIIGRENEPIYLLGDLWDCNNKNDGSCSSPNKTNAAATAAVSSSSVVDGDGTSKSTVCEINGDEATQQRNNNDTENASSANTNTKNSPPNKGRGLFGRIMKKNDDTTTSSAIDKGHQRQQLNNNDVNDEDEDDDPFGFFETNFSNPLHHQPHQHQQRHFQQQQQRMSLTQQLVLHASLDIFEERASSTRTALSGRRNSSGVSGGVSSGGGGIGRGSTSSAGGGGGGGVRWRTPGTDSATSMYMGLLCRVEERWSVYGEVLFDIQLHIHSSSTSFDNDDELFHYPPLPSWIDEEGGMMEAETKKMKKVFTQLHDLYVQYTMNPFSRLRSPICSAKFDDGVITLARSFNGIVEGRGGARSPKSSPVAARREENDDGGRKSKEDNGLSWV</sequence>
<proteinExistence type="predicted"/>
<dbReference type="AlphaFoldDB" id="A0ABD3MN18"/>
<dbReference type="InterPro" id="IPR006722">
    <property type="entry name" value="Sedlin"/>
</dbReference>
<dbReference type="PANTHER" id="PTHR12403">
    <property type="entry name" value="TRAFFICKING PROTEIN PARTICLE COMPLEX SUBUNIT 2"/>
    <property type="match status" value="1"/>
</dbReference>
<keyword evidence="3" id="KW-1185">Reference proteome</keyword>
<dbReference type="EMBL" id="JALLBG020000096">
    <property type="protein sequence ID" value="KAL3765421.1"/>
    <property type="molecule type" value="Genomic_DNA"/>
</dbReference>
<feature type="compositionally biased region" description="Gly residues" evidence="1">
    <location>
        <begin position="223"/>
        <end position="250"/>
    </location>
</feature>
<gene>
    <name evidence="2" type="ORF">ACHAWU_002339</name>
</gene>
<dbReference type="Proteomes" id="UP001530293">
    <property type="component" value="Unassembled WGS sequence"/>
</dbReference>
<dbReference type="InterPro" id="IPR011012">
    <property type="entry name" value="Longin-like_dom_sf"/>
</dbReference>
<accession>A0ABD3MN18</accession>
<feature type="region of interest" description="Disordered" evidence="1">
    <location>
        <begin position="84"/>
        <end position="186"/>
    </location>
</feature>
<feature type="region of interest" description="Disordered" evidence="1">
    <location>
        <begin position="373"/>
        <end position="409"/>
    </location>
</feature>
<organism evidence="2 3">
    <name type="scientific">Discostella pseudostelligera</name>
    <dbReference type="NCBI Taxonomy" id="259834"/>
    <lineage>
        <taxon>Eukaryota</taxon>
        <taxon>Sar</taxon>
        <taxon>Stramenopiles</taxon>
        <taxon>Ochrophyta</taxon>
        <taxon>Bacillariophyta</taxon>
        <taxon>Coscinodiscophyceae</taxon>
        <taxon>Thalassiosirophycidae</taxon>
        <taxon>Stephanodiscales</taxon>
        <taxon>Stephanodiscaceae</taxon>
        <taxon>Discostella</taxon>
    </lineage>
</organism>
<feature type="compositionally biased region" description="Acidic residues" evidence="1">
    <location>
        <begin position="148"/>
        <end position="157"/>
    </location>
</feature>
<evidence type="ECO:0000313" key="2">
    <source>
        <dbReference type="EMBL" id="KAL3765421.1"/>
    </source>
</evidence>
<dbReference type="Pfam" id="PF04628">
    <property type="entry name" value="Sedlin_N"/>
    <property type="match status" value="1"/>
</dbReference>
<dbReference type="Gene3D" id="3.30.450.70">
    <property type="match status" value="1"/>
</dbReference>
<feature type="compositionally biased region" description="Basic and acidic residues" evidence="1">
    <location>
        <begin position="388"/>
        <end position="409"/>
    </location>
</feature>
<feature type="region of interest" description="Disordered" evidence="1">
    <location>
        <begin position="209"/>
        <end position="255"/>
    </location>
</feature>
<comment type="caution">
    <text evidence="2">The sequence shown here is derived from an EMBL/GenBank/DDBJ whole genome shotgun (WGS) entry which is preliminary data.</text>
</comment>